<name>A0AAN9LRH7_CANGL</name>
<dbReference type="EMBL" id="JAYMYQ010000004">
    <property type="protein sequence ID" value="KAK7338908.1"/>
    <property type="molecule type" value="Genomic_DNA"/>
</dbReference>
<dbReference type="AlphaFoldDB" id="A0AAN9LRH7"/>
<organism evidence="2 3">
    <name type="scientific">Canavalia gladiata</name>
    <name type="common">Sword bean</name>
    <name type="synonym">Dolichos gladiatus</name>
    <dbReference type="NCBI Taxonomy" id="3824"/>
    <lineage>
        <taxon>Eukaryota</taxon>
        <taxon>Viridiplantae</taxon>
        <taxon>Streptophyta</taxon>
        <taxon>Embryophyta</taxon>
        <taxon>Tracheophyta</taxon>
        <taxon>Spermatophyta</taxon>
        <taxon>Magnoliopsida</taxon>
        <taxon>eudicotyledons</taxon>
        <taxon>Gunneridae</taxon>
        <taxon>Pentapetalae</taxon>
        <taxon>rosids</taxon>
        <taxon>fabids</taxon>
        <taxon>Fabales</taxon>
        <taxon>Fabaceae</taxon>
        <taxon>Papilionoideae</taxon>
        <taxon>50 kb inversion clade</taxon>
        <taxon>NPAAA clade</taxon>
        <taxon>indigoferoid/millettioid clade</taxon>
        <taxon>Phaseoleae</taxon>
        <taxon>Canavalia</taxon>
    </lineage>
</organism>
<feature type="region of interest" description="Disordered" evidence="1">
    <location>
        <begin position="1"/>
        <end position="26"/>
    </location>
</feature>
<proteinExistence type="predicted"/>
<keyword evidence="3" id="KW-1185">Reference proteome</keyword>
<evidence type="ECO:0000256" key="1">
    <source>
        <dbReference type="SAM" id="MobiDB-lite"/>
    </source>
</evidence>
<dbReference type="Proteomes" id="UP001367508">
    <property type="component" value="Unassembled WGS sequence"/>
</dbReference>
<comment type="caution">
    <text evidence="2">The sequence shown here is derived from an EMBL/GenBank/DDBJ whole genome shotgun (WGS) entry which is preliminary data.</text>
</comment>
<reference evidence="2 3" key="1">
    <citation type="submission" date="2024-01" db="EMBL/GenBank/DDBJ databases">
        <title>The genomes of 5 underutilized Papilionoideae crops provide insights into root nodulation and disease resistanc.</title>
        <authorList>
            <person name="Jiang F."/>
        </authorList>
    </citation>
    <scope>NUCLEOTIDE SEQUENCE [LARGE SCALE GENOMIC DNA]</scope>
    <source>
        <strain evidence="2">LVBAO_FW01</strain>
        <tissue evidence="2">Leaves</tissue>
    </source>
</reference>
<protein>
    <submittedName>
        <fullName evidence="2">Uncharacterized protein</fullName>
    </submittedName>
</protein>
<accession>A0AAN9LRH7</accession>
<gene>
    <name evidence="2" type="ORF">VNO77_19542</name>
</gene>
<evidence type="ECO:0000313" key="3">
    <source>
        <dbReference type="Proteomes" id="UP001367508"/>
    </source>
</evidence>
<evidence type="ECO:0000313" key="2">
    <source>
        <dbReference type="EMBL" id="KAK7338908.1"/>
    </source>
</evidence>
<sequence length="108" mass="11528">MLPNIGAAAGDPSHSSSSSTSVTARHHQTLPDFVRLVFSGVSDADRTSARSLLHAYTPGAFSNLVLVHSAIGGLDSDLQGTIQFQTRLTTDRLLRPLHGRILFCQSLS</sequence>